<accession>A0A409Y165</accession>
<dbReference type="Proteomes" id="UP000284706">
    <property type="component" value="Unassembled WGS sequence"/>
</dbReference>
<keyword evidence="3" id="KW-1185">Reference proteome</keyword>
<keyword evidence="1" id="KW-0472">Membrane</keyword>
<sequence length="175" mass="19107">MKVEASADSGAQVHHRPISKIKMKFPKIFNLLFVSLPVQLLMSCALSLPSQSQKLPRSISSSPPSSILLCPTHTESAACQTVDFSPADLANEACFDLKTTAAWNLAPLYKNIASASIPDGIECTFSQSFGCVSEELGEDSVLVHSGFWNFDRLPSFDVFVNFTDLAGSFRCTYYI</sequence>
<keyword evidence="1" id="KW-0812">Transmembrane</keyword>
<feature type="transmembrane region" description="Helical" evidence="1">
    <location>
        <begin position="28"/>
        <end position="48"/>
    </location>
</feature>
<comment type="caution">
    <text evidence="2">The sequence shown here is derived from an EMBL/GenBank/DDBJ whole genome shotgun (WGS) entry which is preliminary data.</text>
</comment>
<organism evidence="2 3">
    <name type="scientific">Gymnopilus dilepis</name>
    <dbReference type="NCBI Taxonomy" id="231916"/>
    <lineage>
        <taxon>Eukaryota</taxon>
        <taxon>Fungi</taxon>
        <taxon>Dikarya</taxon>
        <taxon>Basidiomycota</taxon>
        <taxon>Agaricomycotina</taxon>
        <taxon>Agaricomycetes</taxon>
        <taxon>Agaricomycetidae</taxon>
        <taxon>Agaricales</taxon>
        <taxon>Agaricineae</taxon>
        <taxon>Hymenogastraceae</taxon>
        <taxon>Gymnopilus</taxon>
    </lineage>
</organism>
<protein>
    <submittedName>
        <fullName evidence="2">Uncharacterized protein</fullName>
    </submittedName>
</protein>
<dbReference type="InParanoid" id="A0A409Y165"/>
<gene>
    <name evidence="2" type="ORF">CVT26_010235</name>
</gene>
<keyword evidence="1" id="KW-1133">Transmembrane helix</keyword>
<dbReference type="AlphaFoldDB" id="A0A409Y165"/>
<evidence type="ECO:0000256" key="1">
    <source>
        <dbReference type="SAM" id="Phobius"/>
    </source>
</evidence>
<reference evidence="2 3" key="1">
    <citation type="journal article" date="2018" name="Evol. Lett.">
        <title>Horizontal gene cluster transfer increased hallucinogenic mushroom diversity.</title>
        <authorList>
            <person name="Reynolds H.T."/>
            <person name="Vijayakumar V."/>
            <person name="Gluck-Thaler E."/>
            <person name="Korotkin H.B."/>
            <person name="Matheny P.B."/>
            <person name="Slot J.C."/>
        </authorList>
    </citation>
    <scope>NUCLEOTIDE SEQUENCE [LARGE SCALE GENOMIC DNA]</scope>
    <source>
        <strain evidence="2 3">SRW20</strain>
    </source>
</reference>
<evidence type="ECO:0000313" key="3">
    <source>
        <dbReference type="Proteomes" id="UP000284706"/>
    </source>
</evidence>
<dbReference type="OrthoDB" id="10524737at2759"/>
<proteinExistence type="predicted"/>
<dbReference type="EMBL" id="NHYE01001332">
    <property type="protein sequence ID" value="PPQ96750.1"/>
    <property type="molecule type" value="Genomic_DNA"/>
</dbReference>
<evidence type="ECO:0000313" key="2">
    <source>
        <dbReference type="EMBL" id="PPQ96750.1"/>
    </source>
</evidence>
<name>A0A409Y165_9AGAR</name>